<dbReference type="PANTHER" id="PTHR12826:SF13">
    <property type="entry name" value="RNA-BINDING PROTEIN PNO1"/>
    <property type="match status" value="1"/>
</dbReference>
<protein>
    <submittedName>
        <fullName evidence="3">RNA-processing protein</fullName>
    </submittedName>
</protein>
<accession>A0A031LTG7</accession>
<sequence length="177" mass="20101">MFVTVSDEKLNEARNIATKLEQMTDIEIIYDDRLKTFNVNPKGNAYEAIKVVSVFNAIDLDFTLDEALKLLADEYYLDIIDLKKSFGNNPSVIRRIKGRVIGENGKAKKIIQEYTGCNISISKHSIAILGLVEQVPIARRAIEMLIDGKEHSTVYKYLDKAEAELIAFSKNRFKDLK</sequence>
<comment type="caution">
    <text evidence="3">The sequence shown here is derived from an EMBL/GenBank/DDBJ whole genome shotgun (WGS) entry which is preliminary data.</text>
</comment>
<dbReference type="NCBIfam" id="TIGR03665">
    <property type="entry name" value="arCOG04150"/>
    <property type="match status" value="1"/>
</dbReference>
<evidence type="ECO:0000313" key="4">
    <source>
        <dbReference type="Proteomes" id="UP000024332"/>
    </source>
</evidence>
<dbReference type="InterPro" id="IPR036612">
    <property type="entry name" value="KH_dom_type_1_sf"/>
</dbReference>
<proteinExistence type="predicted"/>
<organism evidence="3 4">
    <name type="scientific">Candidatus Acidianus copahuensis</name>
    <dbReference type="NCBI Taxonomy" id="1160895"/>
    <lineage>
        <taxon>Archaea</taxon>
        <taxon>Thermoproteota</taxon>
        <taxon>Thermoprotei</taxon>
        <taxon>Sulfolobales</taxon>
        <taxon>Sulfolobaceae</taxon>
        <taxon>Acidianus</taxon>
    </lineage>
</organism>
<dbReference type="Proteomes" id="UP000024332">
    <property type="component" value="Unassembled WGS sequence"/>
</dbReference>
<dbReference type="FunFam" id="3.30.1370.10:FF:000076">
    <property type="entry name" value="KH domain protein"/>
    <property type="match status" value="1"/>
</dbReference>
<dbReference type="NCBIfam" id="NF010326">
    <property type="entry name" value="PRK13763.1-1"/>
    <property type="match status" value="1"/>
</dbReference>
<dbReference type="RefSeq" id="WP_048098903.1">
    <property type="nucleotide sequence ID" value="NZ_JFZT01000019.1"/>
</dbReference>
<keyword evidence="1" id="KW-0694">RNA-binding</keyword>
<evidence type="ECO:0000256" key="1">
    <source>
        <dbReference type="ARBA" id="ARBA00022884"/>
    </source>
</evidence>
<name>A0A031LTG7_9CREN</name>
<dbReference type="InterPro" id="IPR055211">
    <property type="entry name" value="KH_PNO1_2nd"/>
</dbReference>
<feature type="domain" description="PNO1 second type I KH" evidence="2">
    <location>
        <begin position="77"/>
        <end position="162"/>
    </location>
</feature>
<dbReference type="OrthoDB" id="7870at2157"/>
<gene>
    <name evidence="3" type="ORF">CM19_02905</name>
</gene>
<dbReference type="Pfam" id="PF22891">
    <property type="entry name" value="KH_PNO1_2nd"/>
    <property type="match status" value="1"/>
</dbReference>
<dbReference type="SUPFAM" id="SSF54791">
    <property type="entry name" value="Eukaryotic type KH-domain (KH-domain type I)"/>
    <property type="match status" value="1"/>
</dbReference>
<reference evidence="3 4" key="1">
    <citation type="submission" date="2014-03" db="EMBL/GenBank/DDBJ databases">
        <title>Draft genome sequence of the novel thermoacidophilic archaea Acidianus copahuensis ALE1 strain, isolated from Copahue volcanic area in Neuquen Argentina.</title>
        <authorList>
            <person name="Urbieta M.S."/>
            <person name="Rascovan N."/>
            <person name="Castro C."/>
            <person name="Revale S."/>
            <person name="Giaveno M.A."/>
            <person name="Vazquez M.P."/>
            <person name="Donati E.R."/>
        </authorList>
    </citation>
    <scope>NUCLEOTIDE SEQUENCE [LARGE SCALE GENOMIC DNA]</scope>
    <source>
        <strain evidence="3 4">ALE1</strain>
    </source>
</reference>
<dbReference type="PANTHER" id="PTHR12826">
    <property type="entry name" value="RIBONUCLEASE Y"/>
    <property type="match status" value="1"/>
</dbReference>
<dbReference type="EMBL" id="JFZT01000019">
    <property type="protein sequence ID" value="EZQ10799.1"/>
    <property type="molecule type" value="Genomic_DNA"/>
</dbReference>
<dbReference type="STRING" id="1160895.CM19_02905"/>
<dbReference type="GO" id="GO:0003723">
    <property type="term" value="F:RNA binding"/>
    <property type="evidence" value="ECO:0007669"/>
    <property type="project" value="UniProtKB-KW"/>
</dbReference>
<dbReference type="AlphaFoldDB" id="A0A031LTG7"/>
<evidence type="ECO:0000259" key="2">
    <source>
        <dbReference type="Pfam" id="PF22891"/>
    </source>
</evidence>
<evidence type="ECO:0000313" key="3">
    <source>
        <dbReference type="EMBL" id="EZQ10799.1"/>
    </source>
</evidence>
<keyword evidence="4" id="KW-1185">Reference proteome</keyword>
<dbReference type="Gene3D" id="3.30.1370.10">
    <property type="entry name" value="K Homology domain, type 1"/>
    <property type="match status" value="1"/>
</dbReference>
<dbReference type="InterPro" id="IPR019964">
    <property type="entry name" value="KH_domain_protein_archaea"/>
</dbReference>